<dbReference type="EMBL" id="GBRH01226940">
    <property type="protein sequence ID" value="JAD70955.1"/>
    <property type="molecule type" value="Transcribed_RNA"/>
</dbReference>
<dbReference type="AlphaFoldDB" id="A0A0A9CC21"/>
<reference evidence="2" key="1">
    <citation type="submission" date="2014-09" db="EMBL/GenBank/DDBJ databases">
        <authorList>
            <person name="Magalhaes I.L.F."/>
            <person name="Oliveira U."/>
            <person name="Santos F.R."/>
            <person name="Vidigal T.H.D.A."/>
            <person name="Brescovit A.D."/>
            <person name="Santos A.J."/>
        </authorList>
    </citation>
    <scope>NUCLEOTIDE SEQUENCE</scope>
    <source>
        <tissue evidence="2">Shoot tissue taken approximately 20 cm above the soil surface</tissue>
    </source>
</reference>
<sequence length="40" mass="3827">MQQTTAPASSSWAGGDGDAMAAETGAGGEARDRSVAAGET</sequence>
<evidence type="ECO:0000313" key="2">
    <source>
        <dbReference type="EMBL" id="JAD70955.1"/>
    </source>
</evidence>
<feature type="region of interest" description="Disordered" evidence="1">
    <location>
        <begin position="1"/>
        <end position="40"/>
    </location>
</feature>
<accession>A0A0A9CC21</accession>
<name>A0A0A9CC21_ARUDO</name>
<evidence type="ECO:0000256" key="1">
    <source>
        <dbReference type="SAM" id="MobiDB-lite"/>
    </source>
</evidence>
<proteinExistence type="predicted"/>
<protein>
    <submittedName>
        <fullName evidence="2">Uncharacterized protein</fullName>
    </submittedName>
</protein>
<organism evidence="2">
    <name type="scientific">Arundo donax</name>
    <name type="common">Giant reed</name>
    <name type="synonym">Donax arundinaceus</name>
    <dbReference type="NCBI Taxonomy" id="35708"/>
    <lineage>
        <taxon>Eukaryota</taxon>
        <taxon>Viridiplantae</taxon>
        <taxon>Streptophyta</taxon>
        <taxon>Embryophyta</taxon>
        <taxon>Tracheophyta</taxon>
        <taxon>Spermatophyta</taxon>
        <taxon>Magnoliopsida</taxon>
        <taxon>Liliopsida</taxon>
        <taxon>Poales</taxon>
        <taxon>Poaceae</taxon>
        <taxon>PACMAD clade</taxon>
        <taxon>Arundinoideae</taxon>
        <taxon>Arundineae</taxon>
        <taxon>Arundo</taxon>
    </lineage>
</organism>
<reference evidence="2" key="2">
    <citation type="journal article" date="2015" name="Data Brief">
        <title>Shoot transcriptome of the giant reed, Arundo donax.</title>
        <authorList>
            <person name="Barrero R.A."/>
            <person name="Guerrero F.D."/>
            <person name="Moolhuijzen P."/>
            <person name="Goolsby J.A."/>
            <person name="Tidwell J."/>
            <person name="Bellgard S.E."/>
            <person name="Bellgard M.I."/>
        </authorList>
    </citation>
    <scope>NUCLEOTIDE SEQUENCE</scope>
    <source>
        <tissue evidence="2">Shoot tissue taken approximately 20 cm above the soil surface</tissue>
    </source>
</reference>
<feature type="compositionally biased region" description="Polar residues" evidence="1">
    <location>
        <begin position="1"/>
        <end position="12"/>
    </location>
</feature>